<dbReference type="PROSITE" id="PS51257">
    <property type="entry name" value="PROKAR_LIPOPROTEIN"/>
    <property type="match status" value="1"/>
</dbReference>
<keyword evidence="4" id="KW-1185">Reference proteome</keyword>
<dbReference type="Gene3D" id="2.60.120.1060">
    <property type="entry name" value="NPCBM/NEW2 domain"/>
    <property type="match status" value="1"/>
</dbReference>
<dbReference type="KEGG" id="smam:Mal15_15710"/>
<feature type="chain" id="PRO_5022953347" evidence="1">
    <location>
        <begin position="32"/>
        <end position="399"/>
    </location>
</feature>
<protein>
    <submittedName>
        <fullName evidence="3">NPCBM/NEW2 domain protein</fullName>
    </submittedName>
</protein>
<dbReference type="AlphaFoldDB" id="A0A5B9M8M0"/>
<reference evidence="3 4" key="1">
    <citation type="submission" date="2019-02" db="EMBL/GenBank/DDBJ databases">
        <title>Planctomycetal bacteria perform biofilm scaping via a novel small molecule.</title>
        <authorList>
            <person name="Jeske O."/>
            <person name="Boedeker C."/>
            <person name="Wiegand S."/>
            <person name="Breitling P."/>
            <person name="Kallscheuer N."/>
            <person name="Jogler M."/>
            <person name="Rohde M."/>
            <person name="Petersen J."/>
            <person name="Medema M.H."/>
            <person name="Surup F."/>
            <person name="Jogler C."/>
        </authorList>
    </citation>
    <scope>NUCLEOTIDE SEQUENCE [LARGE SCALE GENOMIC DNA]</scope>
    <source>
        <strain evidence="3 4">Mal15</strain>
    </source>
</reference>
<dbReference type="RefSeq" id="WP_147867191.1">
    <property type="nucleotide sequence ID" value="NZ_CP036264.1"/>
</dbReference>
<gene>
    <name evidence="3" type="ORF">Mal15_15710</name>
</gene>
<dbReference type="InterPro" id="IPR038637">
    <property type="entry name" value="NPCBM_sf"/>
</dbReference>
<dbReference type="InterPro" id="IPR013222">
    <property type="entry name" value="Glyco_hyd_98_carb-bd"/>
</dbReference>
<dbReference type="InterPro" id="IPR008979">
    <property type="entry name" value="Galactose-bd-like_sf"/>
</dbReference>
<keyword evidence="1" id="KW-0732">Signal</keyword>
<dbReference type="Pfam" id="PF08305">
    <property type="entry name" value="NPCBM"/>
    <property type="match status" value="1"/>
</dbReference>
<dbReference type="SUPFAM" id="SSF49785">
    <property type="entry name" value="Galactose-binding domain-like"/>
    <property type="match status" value="1"/>
</dbReference>
<proteinExistence type="predicted"/>
<evidence type="ECO:0000256" key="1">
    <source>
        <dbReference type="SAM" id="SignalP"/>
    </source>
</evidence>
<sequence precursor="true">MKRPPWFSAIPFVAVLGCVSFAVPFSATCRAAVVQIELTSGETVRGRYAGVAGTSVQLQVDGESSHRMLAVDQIVSLQVADARESSAGPATNVTLIDGTSIFARDVTADDSAVTLQPQRQAELRLPIGQVQSIRFRPGGPATDPQWLGLVDKPSRSDRMVIRRGNDQLDPIEGVVVGLDAEQLRFELDGDPIEAPRDRLEGVFFRTATDPAASSAVKITTIDGSIFLASRLEPSEATDAVEIVLPGQVRHPIPLERIKRITWASGRILLAQASAASTRMSPYLATNLPADLTSDWFGPAAQGEDLVMVAGGAAEYRVEPGFQTLAGSVGRDKLVTAGGTVIIRLVVDDVVQWEQALAESESKGFRIPVAGARRVRLEALAGDDGDVGDLIRFFKPRLMK</sequence>
<name>A0A5B9M8M0_9BACT</name>
<evidence type="ECO:0000313" key="4">
    <source>
        <dbReference type="Proteomes" id="UP000321353"/>
    </source>
</evidence>
<evidence type="ECO:0000259" key="2">
    <source>
        <dbReference type="Pfam" id="PF08305"/>
    </source>
</evidence>
<accession>A0A5B9M8M0</accession>
<dbReference type="EMBL" id="CP036264">
    <property type="protein sequence ID" value="QEF97531.1"/>
    <property type="molecule type" value="Genomic_DNA"/>
</dbReference>
<dbReference type="Proteomes" id="UP000321353">
    <property type="component" value="Chromosome"/>
</dbReference>
<organism evidence="3 4">
    <name type="scientific">Stieleria maiorica</name>
    <dbReference type="NCBI Taxonomy" id="2795974"/>
    <lineage>
        <taxon>Bacteria</taxon>
        <taxon>Pseudomonadati</taxon>
        <taxon>Planctomycetota</taxon>
        <taxon>Planctomycetia</taxon>
        <taxon>Pirellulales</taxon>
        <taxon>Pirellulaceae</taxon>
        <taxon>Stieleria</taxon>
    </lineage>
</organism>
<evidence type="ECO:0000313" key="3">
    <source>
        <dbReference type="EMBL" id="QEF97531.1"/>
    </source>
</evidence>
<feature type="signal peptide" evidence="1">
    <location>
        <begin position="1"/>
        <end position="31"/>
    </location>
</feature>
<feature type="domain" description="Glycosyl hydrolase family 98 putative carbohydrate-binding module" evidence="2">
    <location>
        <begin position="306"/>
        <end position="397"/>
    </location>
</feature>